<dbReference type="InterPro" id="IPR029044">
    <property type="entry name" value="Nucleotide-diphossugar_trans"/>
</dbReference>
<dbReference type="HOGENOM" id="CLU_075662_2_0_5"/>
<gene>
    <name evidence="1" type="ORF">FP2506_13199</name>
</gene>
<organism evidence="1 2">
    <name type="scientific">Fulvimarina pelagi HTCC2506</name>
    <dbReference type="NCBI Taxonomy" id="314231"/>
    <lineage>
        <taxon>Bacteria</taxon>
        <taxon>Pseudomonadati</taxon>
        <taxon>Pseudomonadota</taxon>
        <taxon>Alphaproteobacteria</taxon>
        <taxon>Hyphomicrobiales</taxon>
        <taxon>Aurantimonadaceae</taxon>
        <taxon>Fulvimarina</taxon>
    </lineage>
</organism>
<dbReference type="EMBL" id="AATP01000015">
    <property type="protein sequence ID" value="EAU39658.1"/>
    <property type="molecule type" value="Genomic_DNA"/>
</dbReference>
<dbReference type="PANTHER" id="PTHR36529:SF1">
    <property type="entry name" value="GLYCOSYLTRANSFERASE"/>
    <property type="match status" value="1"/>
</dbReference>
<keyword evidence="2" id="KW-1185">Reference proteome</keyword>
<evidence type="ECO:0008006" key="3">
    <source>
        <dbReference type="Google" id="ProtNLM"/>
    </source>
</evidence>
<reference evidence="1 2" key="1">
    <citation type="journal article" date="2010" name="J. Bacteriol.">
        <title>Genome sequence of Fulvimarina pelagi HTCC2506T, a Mn(II)-oxidizing alphaproteobacterium possessing an aerobic anoxygenic photosynthetic gene cluster and Xanthorhodopsin.</title>
        <authorList>
            <person name="Kang I."/>
            <person name="Oh H.M."/>
            <person name="Lim S.I."/>
            <person name="Ferriera S."/>
            <person name="Giovannoni S.J."/>
            <person name="Cho J.C."/>
        </authorList>
    </citation>
    <scope>NUCLEOTIDE SEQUENCE [LARGE SCALE GENOMIC DNA]</scope>
    <source>
        <strain evidence="1 2">HTCC2506</strain>
    </source>
</reference>
<dbReference type="Pfam" id="PF09837">
    <property type="entry name" value="DUF2064"/>
    <property type="match status" value="1"/>
</dbReference>
<dbReference type="STRING" id="217511.GCA_001463845_02508"/>
<dbReference type="PANTHER" id="PTHR36529">
    <property type="entry name" value="SLL1095 PROTEIN"/>
    <property type="match status" value="1"/>
</dbReference>
<dbReference type="InterPro" id="IPR018641">
    <property type="entry name" value="Trfase_1_rSAM/seldom-assoc"/>
</dbReference>
<proteinExistence type="predicted"/>
<dbReference type="SUPFAM" id="SSF53448">
    <property type="entry name" value="Nucleotide-diphospho-sugar transferases"/>
    <property type="match status" value="1"/>
</dbReference>
<dbReference type="NCBIfam" id="TIGR04282">
    <property type="entry name" value="glyco_like_cofC"/>
    <property type="match status" value="1"/>
</dbReference>
<protein>
    <recommendedName>
        <fullName evidence="3">Glycosyltransferase</fullName>
    </recommendedName>
</protein>
<accession>Q0FXE1</accession>
<dbReference type="RefSeq" id="WP_007067763.1">
    <property type="nucleotide sequence ID" value="NZ_DS022272.1"/>
</dbReference>
<dbReference type="eggNOG" id="COG3222">
    <property type="taxonomic scope" value="Bacteria"/>
</dbReference>
<comment type="caution">
    <text evidence="1">The sequence shown here is derived from an EMBL/GenBank/DDBJ whole genome shotgun (WGS) entry which is preliminary data.</text>
</comment>
<dbReference type="Gene3D" id="3.90.550.10">
    <property type="entry name" value="Spore Coat Polysaccharide Biosynthesis Protein SpsA, Chain A"/>
    <property type="match status" value="1"/>
</dbReference>
<sequence length="201" mass="21999">MPSFDRPTVVVFAKAPILGFVKTRLAQTIGDEAALALYKMLLKRTVEEVTDPRWDTVVAATPDETALEDRYWPHGVTRIKQGGGDLGARMLRPLLKARINAPVAVVGSDVPNLSVAEIAAAFEALRERPFVFGPAVDGGFYLVGVADRAPKTIFDNVEWSTDDTLRRVLDNLPADSVSFVGTLDDLDDRDSLNRHIQAGRL</sequence>
<evidence type="ECO:0000313" key="1">
    <source>
        <dbReference type="EMBL" id="EAU39658.1"/>
    </source>
</evidence>
<evidence type="ECO:0000313" key="2">
    <source>
        <dbReference type="Proteomes" id="UP000004310"/>
    </source>
</evidence>
<name>Q0FXE1_9HYPH</name>
<dbReference type="Proteomes" id="UP000004310">
    <property type="component" value="Unassembled WGS sequence"/>
</dbReference>
<dbReference type="AlphaFoldDB" id="Q0FXE1"/>